<name>A0AAN7GHL2_9MYRT</name>
<evidence type="ECO:0000313" key="3">
    <source>
        <dbReference type="EMBL" id="KAK4742845.1"/>
    </source>
</evidence>
<organism evidence="3 4">
    <name type="scientific">Trapa incisa</name>
    <dbReference type="NCBI Taxonomy" id="236973"/>
    <lineage>
        <taxon>Eukaryota</taxon>
        <taxon>Viridiplantae</taxon>
        <taxon>Streptophyta</taxon>
        <taxon>Embryophyta</taxon>
        <taxon>Tracheophyta</taxon>
        <taxon>Spermatophyta</taxon>
        <taxon>Magnoliopsida</taxon>
        <taxon>eudicotyledons</taxon>
        <taxon>Gunneridae</taxon>
        <taxon>Pentapetalae</taxon>
        <taxon>rosids</taxon>
        <taxon>malvids</taxon>
        <taxon>Myrtales</taxon>
        <taxon>Lythraceae</taxon>
        <taxon>Trapa</taxon>
    </lineage>
</organism>
<gene>
    <name evidence="3" type="ORF">SAY87_000846</name>
</gene>
<dbReference type="AlphaFoldDB" id="A0AAN7GHL2"/>
<dbReference type="InterPro" id="IPR015216">
    <property type="entry name" value="SANTA"/>
</dbReference>
<evidence type="ECO:0000256" key="1">
    <source>
        <dbReference type="SAM" id="MobiDB-lite"/>
    </source>
</evidence>
<dbReference type="Pfam" id="PF09133">
    <property type="entry name" value="SANTA"/>
    <property type="match status" value="1"/>
</dbReference>
<protein>
    <recommendedName>
        <fullName evidence="2">SANTA domain-containing protein</fullName>
    </recommendedName>
</protein>
<proteinExistence type="predicted"/>
<reference evidence="3 4" key="1">
    <citation type="journal article" date="2023" name="Hortic Res">
        <title>Pangenome of water caltrop reveals structural variations and asymmetric subgenome divergence after allopolyploidization.</title>
        <authorList>
            <person name="Zhang X."/>
            <person name="Chen Y."/>
            <person name="Wang L."/>
            <person name="Yuan Y."/>
            <person name="Fang M."/>
            <person name="Shi L."/>
            <person name="Lu R."/>
            <person name="Comes H.P."/>
            <person name="Ma Y."/>
            <person name="Chen Y."/>
            <person name="Huang G."/>
            <person name="Zhou Y."/>
            <person name="Zheng Z."/>
            <person name="Qiu Y."/>
        </authorList>
    </citation>
    <scope>NUCLEOTIDE SEQUENCE [LARGE SCALE GENOMIC DNA]</scope>
    <source>
        <tissue evidence="3">Roots</tissue>
    </source>
</reference>
<evidence type="ECO:0000313" key="4">
    <source>
        <dbReference type="Proteomes" id="UP001345219"/>
    </source>
</evidence>
<feature type="compositionally biased region" description="Polar residues" evidence="1">
    <location>
        <begin position="264"/>
        <end position="273"/>
    </location>
</feature>
<dbReference type="PANTHER" id="PTHR35311:SF1">
    <property type="entry name" value="PROTEIN EMBRYO DEFECTIVE 1674"/>
    <property type="match status" value="1"/>
</dbReference>
<feature type="region of interest" description="Disordered" evidence="1">
    <location>
        <begin position="208"/>
        <end position="309"/>
    </location>
</feature>
<feature type="region of interest" description="Disordered" evidence="1">
    <location>
        <begin position="1"/>
        <end position="28"/>
    </location>
</feature>
<dbReference type="Proteomes" id="UP001345219">
    <property type="component" value="Chromosome 1"/>
</dbReference>
<dbReference type="EMBL" id="JAXIOK010000023">
    <property type="protein sequence ID" value="KAK4742845.1"/>
    <property type="molecule type" value="Genomic_DNA"/>
</dbReference>
<comment type="caution">
    <text evidence="3">The sequence shown here is derived from an EMBL/GenBank/DDBJ whole genome shotgun (WGS) entry which is preliminary data.</text>
</comment>
<sequence length="309" mass="35217">MSSEEMGKMTRGSCSKFAGSMSKSRPNSLKWSPRRLVIGSPASWKKSVYLHKWWLERVNDQDLAVGGFTQRDQRICLFRSAAIIQRCEITTLETADGMEIILSGLIDQHHSNENGFPNEVCHRFMLGFPLDWEKYRNYHSREKLSEDFVSYEHRLNSGDNLNDLSSISLDDIPVARIRDLMFGLGDRDNDMVVKNIWGDMLKKLDKIPQGEPANTSKGTEMKINVKKGESNENQTKRKVSSTVEQLGTKEELSSIDNEMEVPTWRSNKQLKSADSSHKSLRSGVSTRSMTKLWRLKEQKGSEQLGQSLP</sequence>
<keyword evidence="4" id="KW-1185">Reference proteome</keyword>
<dbReference type="PANTHER" id="PTHR35311">
    <property type="entry name" value="KINETOCHORE-ASSOCIATED PROTEIN KNL-2 HOMOLOG"/>
    <property type="match status" value="1"/>
</dbReference>
<dbReference type="InterPro" id="IPR053090">
    <property type="entry name" value="Centromere_KNL-2_homolog"/>
</dbReference>
<evidence type="ECO:0000259" key="2">
    <source>
        <dbReference type="Pfam" id="PF09133"/>
    </source>
</evidence>
<accession>A0AAN7GHL2</accession>
<feature type="domain" description="SANTA" evidence="2">
    <location>
        <begin position="48"/>
        <end position="135"/>
    </location>
</feature>